<evidence type="ECO:0008006" key="3">
    <source>
        <dbReference type="Google" id="ProtNLM"/>
    </source>
</evidence>
<evidence type="ECO:0000313" key="1">
    <source>
        <dbReference type="EMBL" id="ASD63326.1"/>
    </source>
</evidence>
<dbReference type="InterPro" id="IPR016084">
    <property type="entry name" value="Haem_Oase-like_multi-hlx"/>
</dbReference>
<dbReference type="AlphaFoldDB" id="A0A1Z3N7A0"/>
<dbReference type="SUPFAM" id="SSF48613">
    <property type="entry name" value="Heme oxygenase-like"/>
    <property type="match status" value="1"/>
</dbReference>
<reference evidence="1 2" key="1">
    <citation type="submission" date="2017-04" db="EMBL/GenBank/DDBJ databases">
        <title>Whole genome sequence of Bdellovibrio bacteriovorus strain SSB218315.</title>
        <authorList>
            <person name="Oyedara O."/>
            <person name="Rodriguez-Perez M.A."/>
        </authorList>
    </citation>
    <scope>NUCLEOTIDE SEQUENCE [LARGE SCALE GENOMIC DNA]</scope>
    <source>
        <strain evidence="1 2">SSB218315</strain>
    </source>
</reference>
<name>A0A1Z3N7A0_BDEBC</name>
<dbReference type="EMBL" id="CP020946">
    <property type="protein sequence ID" value="ASD63326.1"/>
    <property type="molecule type" value="Genomic_DNA"/>
</dbReference>
<dbReference type="RefSeq" id="WP_088564873.1">
    <property type="nucleotide sequence ID" value="NZ_CP020946.1"/>
</dbReference>
<dbReference type="Gene3D" id="1.20.910.10">
    <property type="entry name" value="Heme oxygenase-like"/>
    <property type="match status" value="1"/>
</dbReference>
<accession>A0A1Z3N7A0</accession>
<evidence type="ECO:0000313" key="2">
    <source>
        <dbReference type="Proteomes" id="UP000197003"/>
    </source>
</evidence>
<dbReference type="OrthoDB" id="5291227at2"/>
<organism evidence="1 2">
    <name type="scientific">Bdellovibrio bacteriovorus</name>
    <dbReference type="NCBI Taxonomy" id="959"/>
    <lineage>
        <taxon>Bacteria</taxon>
        <taxon>Pseudomonadati</taxon>
        <taxon>Bdellovibrionota</taxon>
        <taxon>Bdellovibrionia</taxon>
        <taxon>Bdellovibrionales</taxon>
        <taxon>Pseudobdellovibrionaceae</taxon>
        <taxon>Bdellovibrio</taxon>
    </lineage>
</organism>
<protein>
    <recommendedName>
        <fullName evidence="3">Iron-containing redox enzyme family protein</fullName>
    </recommendedName>
</protein>
<gene>
    <name evidence="1" type="ORF">B9G79_06940</name>
</gene>
<dbReference type="Pfam" id="PF14518">
    <property type="entry name" value="Haem_oxygenas_2"/>
    <property type="match status" value="1"/>
</dbReference>
<sequence>MPNNKNVNDELMTLLSSSKKQIEAFPWEDKNAYSAWVSQTFYFARHTTRLLAMAGARTPFGAPEFHNRFLAHCAEEKGHDKLLVNDLKTLGSKMEEWPEMPGTCALYQTQYYYIEHHSPMAFFGYILGLEALAAHFGDYMNKRIEKAWGPKAAHFIRVHAEEDVGHTEEALSKIASLPPDDQVVVMQNLRQTLSYYEQMLNECREISRARGRNAA</sequence>
<dbReference type="Proteomes" id="UP000197003">
    <property type="component" value="Chromosome"/>
</dbReference>
<proteinExistence type="predicted"/>